<dbReference type="Proteomes" id="UP001596189">
    <property type="component" value="Unassembled WGS sequence"/>
</dbReference>
<dbReference type="EMBL" id="JBHSRD010000003">
    <property type="protein sequence ID" value="MFC6007286.1"/>
    <property type="molecule type" value="Genomic_DNA"/>
</dbReference>
<feature type="transmembrane region" description="Helical" evidence="2">
    <location>
        <begin position="305"/>
        <end position="325"/>
    </location>
</feature>
<protein>
    <submittedName>
        <fullName evidence="4">PP2C family serine/threonine-protein phosphatase</fullName>
    </submittedName>
</protein>
<proteinExistence type="predicted"/>
<dbReference type="InterPro" id="IPR001932">
    <property type="entry name" value="PPM-type_phosphatase-like_dom"/>
</dbReference>
<dbReference type="Pfam" id="PF00481">
    <property type="entry name" value="PP2C"/>
    <property type="match status" value="1"/>
</dbReference>
<dbReference type="SMART" id="SM00331">
    <property type="entry name" value="PP2C_SIG"/>
    <property type="match status" value="1"/>
</dbReference>
<evidence type="ECO:0000259" key="3">
    <source>
        <dbReference type="PROSITE" id="PS51746"/>
    </source>
</evidence>
<keyword evidence="2" id="KW-0472">Membrane</keyword>
<sequence length="451" mass="46455">MAVALRYAARSDIGLGRYKNNQDSGYAGPHLLAVCDGMGGHAAGDVASSVALGELVALDGESHGGDALQQLDATIHAANAALQARVRAEPDLAGMGTTTTALVLHGQRIALAHIGDSRCYLLRDGEITRLTHDHTFVQRLVDEGKITEDEAERHPQRSVITRVLTGDPDDEPDLSVREARVGDRYLVCSDGLTGVVRDDTLAEVLGEQDDPGTCAQALVDLALRGGGADNITCVVAHVVDPGSAAPSSAPQVVGSAAVRGTVPPVTPPSTPAAKAAALDRPDPTEPDDEPPTARPVSGARRAMRAVAALLVVGVLVAGGYAAYAWSQQQYYVGADGENVAIYRGLPQDLGPISLSHVYEAQDLALSDLPEYTAERVRDAITVDDLSAAHAKVDELRTQVCATPTPSATPSPTTTPSPSASASPTASPTATPTPTPTPTPTTGTTTDCGSAG</sequence>
<dbReference type="InterPro" id="IPR015655">
    <property type="entry name" value="PP2C"/>
</dbReference>
<dbReference type="PROSITE" id="PS51746">
    <property type="entry name" value="PPM_2"/>
    <property type="match status" value="1"/>
</dbReference>
<feature type="domain" description="PPM-type phosphatase" evidence="3">
    <location>
        <begin position="6"/>
        <end position="238"/>
    </location>
</feature>
<accession>A0ABW1JD74</accession>
<dbReference type="RefSeq" id="WP_345716090.1">
    <property type="nucleotide sequence ID" value="NZ_BAABFP010000004.1"/>
</dbReference>
<dbReference type="InterPro" id="IPR036457">
    <property type="entry name" value="PPM-type-like_dom_sf"/>
</dbReference>
<feature type="region of interest" description="Disordered" evidence="1">
    <location>
        <begin position="396"/>
        <end position="451"/>
    </location>
</feature>
<keyword evidence="2" id="KW-0812">Transmembrane</keyword>
<organism evidence="4 5">
    <name type="scientific">Angustibacter luteus</name>
    <dbReference type="NCBI Taxonomy" id="658456"/>
    <lineage>
        <taxon>Bacteria</taxon>
        <taxon>Bacillati</taxon>
        <taxon>Actinomycetota</taxon>
        <taxon>Actinomycetes</taxon>
        <taxon>Kineosporiales</taxon>
        <taxon>Kineosporiaceae</taxon>
    </lineage>
</organism>
<dbReference type="SMART" id="SM00332">
    <property type="entry name" value="PP2Cc"/>
    <property type="match status" value="1"/>
</dbReference>
<keyword evidence="5" id="KW-1185">Reference proteome</keyword>
<evidence type="ECO:0000313" key="4">
    <source>
        <dbReference type="EMBL" id="MFC6007286.1"/>
    </source>
</evidence>
<dbReference type="Gene3D" id="3.60.40.10">
    <property type="entry name" value="PPM-type phosphatase domain"/>
    <property type="match status" value="1"/>
</dbReference>
<evidence type="ECO:0000256" key="2">
    <source>
        <dbReference type="SAM" id="Phobius"/>
    </source>
</evidence>
<feature type="region of interest" description="Disordered" evidence="1">
    <location>
        <begin position="260"/>
        <end position="298"/>
    </location>
</feature>
<name>A0ABW1JD74_9ACTN</name>
<evidence type="ECO:0000256" key="1">
    <source>
        <dbReference type="SAM" id="MobiDB-lite"/>
    </source>
</evidence>
<evidence type="ECO:0000313" key="5">
    <source>
        <dbReference type="Proteomes" id="UP001596189"/>
    </source>
</evidence>
<dbReference type="SUPFAM" id="SSF81606">
    <property type="entry name" value="PP2C-like"/>
    <property type="match status" value="1"/>
</dbReference>
<keyword evidence="2" id="KW-1133">Transmembrane helix</keyword>
<dbReference type="PANTHER" id="PTHR13832">
    <property type="entry name" value="PROTEIN PHOSPHATASE 2C"/>
    <property type="match status" value="1"/>
</dbReference>
<gene>
    <name evidence="4" type="ORF">ACFQDO_09110</name>
</gene>
<reference evidence="5" key="1">
    <citation type="journal article" date="2019" name="Int. J. Syst. Evol. Microbiol.">
        <title>The Global Catalogue of Microorganisms (GCM) 10K type strain sequencing project: providing services to taxonomists for standard genome sequencing and annotation.</title>
        <authorList>
            <consortium name="The Broad Institute Genomics Platform"/>
            <consortium name="The Broad Institute Genome Sequencing Center for Infectious Disease"/>
            <person name="Wu L."/>
            <person name="Ma J."/>
        </authorList>
    </citation>
    <scope>NUCLEOTIDE SEQUENCE [LARGE SCALE GENOMIC DNA]</scope>
    <source>
        <strain evidence="5">KACC 14249</strain>
    </source>
</reference>
<comment type="caution">
    <text evidence="4">The sequence shown here is derived from an EMBL/GenBank/DDBJ whole genome shotgun (WGS) entry which is preliminary data.</text>
</comment>
<dbReference type="PANTHER" id="PTHR13832:SF827">
    <property type="entry name" value="PROTEIN PHOSPHATASE 1L"/>
    <property type="match status" value="1"/>
</dbReference>
<feature type="compositionally biased region" description="Low complexity" evidence="1">
    <location>
        <begin position="415"/>
        <end position="429"/>
    </location>
</feature>
<dbReference type="CDD" id="cd00143">
    <property type="entry name" value="PP2Cc"/>
    <property type="match status" value="1"/>
</dbReference>